<feature type="signal peptide" evidence="3">
    <location>
        <begin position="1"/>
        <end position="26"/>
    </location>
</feature>
<comment type="subcellular location">
    <subcellularLocation>
        <location evidence="1">Membrane</location>
    </subcellularLocation>
</comment>
<evidence type="ECO:0000313" key="6">
    <source>
        <dbReference type="Proteomes" id="UP000199603"/>
    </source>
</evidence>
<evidence type="ECO:0000256" key="2">
    <source>
        <dbReference type="ARBA" id="ARBA00023136"/>
    </source>
</evidence>
<dbReference type="EMBL" id="FNAG01000001">
    <property type="protein sequence ID" value="SDD08983.1"/>
    <property type="molecule type" value="Genomic_DNA"/>
</dbReference>
<sequence>MKRAGLRSFSLVAAALALSCAGVASAGGRDYGPAYDYARVVEVRPIIESYREPVRSEQCWSEPVTYREPDRYVRGSRDRAPAILGGIIGGAIGNQFGSGSGRDAATLAGAALGYAAVRDSQRHRGGYIEGREYTRYEDRCRVVTDYRRDERVVGYDVAYRYRGRTHWTRTDYHPGDRIRVEVDVRPVPY</sequence>
<dbReference type="STRING" id="265719.SAMN04488509_101148"/>
<name>A0A1G6RX06_9GAMM</name>
<dbReference type="RefSeq" id="WP_143006507.1">
    <property type="nucleotide sequence ID" value="NZ_FNAG01000001.1"/>
</dbReference>
<dbReference type="PANTHER" id="PTHR35603:SF2">
    <property type="entry name" value="OUTER MEMBRANE LIPOPROTEIN"/>
    <property type="match status" value="1"/>
</dbReference>
<dbReference type="Pfam" id="PF05433">
    <property type="entry name" value="Rick_17kDa_Anti"/>
    <property type="match status" value="1"/>
</dbReference>
<evidence type="ECO:0000256" key="1">
    <source>
        <dbReference type="ARBA" id="ARBA00004370"/>
    </source>
</evidence>
<feature type="domain" description="Glycine zipper 2TM" evidence="4">
    <location>
        <begin position="81"/>
        <end position="116"/>
    </location>
</feature>
<reference evidence="5 6" key="1">
    <citation type="submission" date="2016-10" db="EMBL/GenBank/DDBJ databases">
        <authorList>
            <person name="de Groot N.N."/>
        </authorList>
    </citation>
    <scope>NUCLEOTIDE SEQUENCE [LARGE SCALE GENOMIC DNA]</scope>
    <source>
        <strain evidence="5 6">DSM 16957</strain>
    </source>
</reference>
<dbReference type="AlphaFoldDB" id="A0A1G6RX06"/>
<dbReference type="GO" id="GO:0019867">
    <property type="term" value="C:outer membrane"/>
    <property type="evidence" value="ECO:0007669"/>
    <property type="project" value="InterPro"/>
</dbReference>
<accession>A0A1G6RX06</accession>
<evidence type="ECO:0000313" key="5">
    <source>
        <dbReference type="EMBL" id="SDD08983.1"/>
    </source>
</evidence>
<dbReference type="InterPro" id="IPR008816">
    <property type="entry name" value="Gly_zipper_2TM_dom"/>
</dbReference>
<dbReference type="InterPro" id="IPR051407">
    <property type="entry name" value="Bact_OM_lipoprot/Surf_antigen"/>
</dbReference>
<dbReference type="OrthoDB" id="9132795at2"/>
<dbReference type="PANTHER" id="PTHR35603">
    <property type="match status" value="1"/>
</dbReference>
<protein>
    <submittedName>
        <fullName evidence="5">Uncharacterized conserved protein YcfJ, contains glycine zipper 2TM domain</fullName>
    </submittedName>
</protein>
<keyword evidence="6" id="KW-1185">Reference proteome</keyword>
<keyword evidence="2" id="KW-0472">Membrane</keyword>
<proteinExistence type="predicted"/>
<evidence type="ECO:0000259" key="4">
    <source>
        <dbReference type="Pfam" id="PF05433"/>
    </source>
</evidence>
<feature type="chain" id="PRO_5011568608" evidence="3">
    <location>
        <begin position="27"/>
        <end position="189"/>
    </location>
</feature>
<gene>
    <name evidence="5" type="ORF">SAMN04488509_101148</name>
</gene>
<keyword evidence="3" id="KW-0732">Signal</keyword>
<dbReference type="Proteomes" id="UP000199603">
    <property type="component" value="Unassembled WGS sequence"/>
</dbReference>
<dbReference type="PROSITE" id="PS51257">
    <property type="entry name" value="PROKAR_LIPOPROTEIN"/>
    <property type="match status" value="1"/>
</dbReference>
<evidence type="ECO:0000256" key="3">
    <source>
        <dbReference type="SAM" id="SignalP"/>
    </source>
</evidence>
<organism evidence="5 6">
    <name type="scientific">Aquimonas voraii</name>
    <dbReference type="NCBI Taxonomy" id="265719"/>
    <lineage>
        <taxon>Bacteria</taxon>
        <taxon>Pseudomonadati</taxon>
        <taxon>Pseudomonadota</taxon>
        <taxon>Gammaproteobacteria</taxon>
        <taxon>Lysobacterales</taxon>
        <taxon>Lysobacteraceae</taxon>
        <taxon>Aquimonas</taxon>
    </lineage>
</organism>